<proteinExistence type="predicted"/>
<name>A0A318EGL6_9FIRM</name>
<sequence length="126" mass="14084">MDVIGKAMEQSRKAIEKFYKGTCNVYERQNVTDADIHITKKQEVLVLENQPCKLSFTSLKATDMQGGAATVTQTPKLFIAPEINIKPGSKIEVTQNNATKLYQRSGESGKFTTHQEIVLELFAKYA</sequence>
<evidence type="ECO:0000313" key="2">
    <source>
        <dbReference type="Proteomes" id="UP000247523"/>
    </source>
</evidence>
<evidence type="ECO:0000313" key="1">
    <source>
        <dbReference type="EMBL" id="PXV85095.1"/>
    </source>
</evidence>
<reference evidence="1 2" key="1">
    <citation type="submission" date="2018-05" db="EMBL/GenBank/DDBJ databases">
        <title>Genomic Encyclopedia of Type Strains, Phase IV (KMG-IV): sequencing the most valuable type-strain genomes for metagenomic binning, comparative biology and taxonomic classification.</title>
        <authorList>
            <person name="Goeker M."/>
        </authorList>
    </citation>
    <scope>NUCLEOTIDE SEQUENCE [LARGE SCALE GENOMIC DNA]</scope>
    <source>
        <strain evidence="1 2">DSM 28816</strain>
    </source>
</reference>
<comment type="caution">
    <text evidence="1">The sequence shown here is derived from an EMBL/GenBank/DDBJ whole genome shotgun (WGS) entry which is preliminary data.</text>
</comment>
<protein>
    <submittedName>
        <fullName evidence="1">Uncharacterized protein</fullName>
    </submittedName>
</protein>
<gene>
    <name evidence="1" type="ORF">C8E03_11919</name>
</gene>
<dbReference type="Proteomes" id="UP000247523">
    <property type="component" value="Unassembled WGS sequence"/>
</dbReference>
<dbReference type="EMBL" id="QICS01000019">
    <property type="protein sequence ID" value="PXV85095.1"/>
    <property type="molecule type" value="Genomic_DNA"/>
</dbReference>
<accession>A0A318EGL6</accession>
<dbReference type="RefSeq" id="WP_110291974.1">
    <property type="nucleotide sequence ID" value="NZ_QICS01000019.1"/>
</dbReference>
<dbReference type="AlphaFoldDB" id="A0A318EGL6"/>
<organism evidence="1 2">
    <name type="scientific">Lachnotalea glycerini</name>
    <dbReference type="NCBI Taxonomy" id="1763509"/>
    <lineage>
        <taxon>Bacteria</taxon>
        <taxon>Bacillati</taxon>
        <taxon>Bacillota</taxon>
        <taxon>Clostridia</taxon>
        <taxon>Lachnospirales</taxon>
        <taxon>Lachnospiraceae</taxon>
        <taxon>Lachnotalea</taxon>
    </lineage>
</organism>